<evidence type="ECO:0000313" key="9">
    <source>
        <dbReference type="EMBL" id="GJN27169.1"/>
    </source>
</evidence>
<keyword evidence="8" id="KW-1133">Transmembrane helix</keyword>
<reference evidence="9" key="1">
    <citation type="journal article" date="2018" name="DNA Res.">
        <title>Multiple hybrid de novo genome assembly of finger millet, an orphan allotetraploid crop.</title>
        <authorList>
            <person name="Hatakeyama M."/>
            <person name="Aluri S."/>
            <person name="Balachadran M.T."/>
            <person name="Sivarajan S.R."/>
            <person name="Patrignani A."/>
            <person name="Gruter S."/>
            <person name="Poveda L."/>
            <person name="Shimizu-Inatsugi R."/>
            <person name="Baeten J."/>
            <person name="Francoijs K.J."/>
            <person name="Nataraja K.N."/>
            <person name="Reddy Y.A.N."/>
            <person name="Phadnis S."/>
            <person name="Ravikumar R.L."/>
            <person name="Schlapbach R."/>
            <person name="Sreeman S.M."/>
            <person name="Shimizu K.K."/>
        </authorList>
    </citation>
    <scope>NUCLEOTIDE SEQUENCE</scope>
</reference>
<sequence>MGLQTLLAPPPPHSIYAFNSAAATGGNTLREQILLQPDVYIGPAKKRTQKVWVSEGIYMKERVATYVPGLHQIFDEILVYAAENKQQDPTMDTLRVDVDIAKCHISVYNSGKGIPIEVRREEGIYVPEMIFCRLSKCDHEEEITDGRNSYGVKLANIFSTEFVVEIADGPGQKKYKQPQQYKRLPTSQIRLPLLPHPIDQTNKTMNINLNVDALQVEDQEQQDDPGHAELYEGAHPFDLNMELTDDDESGRYSYGLQMMTMMCILTMWTLNFKQKSSMNQVKNKMAFRKK</sequence>
<organism evidence="9 10">
    <name type="scientific">Eleusine coracana subsp. coracana</name>
    <dbReference type="NCBI Taxonomy" id="191504"/>
    <lineage>
        <taxon>Eukaryota</taxon>
        <taxon>Viridiplantae</taxon>
        <taxon>Streptophyta</taxon>
        <taxon>Embryophyta</taxon>
        <taxon>Tracheophyta</taxon>
        <taxon>Spermatophyta</taxon>
        <taxon>Magnoliopsida</taxon>
        <taxon>Liliopsida</taxon>
        <taxon>Poales</taxon>
        <taxon>Poaceae</taxon>
        <taxon>PACMAD clade</taxon>
        <taxon>Chloridoideae</taxon>
        <taxon>Cynodonteae</taxon>
        <taxon>Eleusininae</taxon>
        <taxon>Eleusine</taxon>
    </lineage>
</organism>
<protein>
    <recommendedName>
        <fullName evidence="4">DNA topoisomerase (ATP-hydrolyzing)</fullName>
        <ecNumber evidence="4">5.6.2.2</ecNumber>
    </recommendedName>
</protein>
<keyword evidence="10" id="KW-1185">Reference proteome</keyword>
<keyword evidence="7" id="KW-0413">Isomerase</keyword>
<evidence type="ECO:0000256" key="7">
    <source>
        <dbReference type="ARBA" id="ARBA00023235"/>
    </source>
</evidence>
<dbReference type="GO" id="GO:0003677">
    <property type="term" value="F:DNA binding"/>
    <property type="evidence" value="ECO:0007669"/>
    <property type="project" value="UniProtKB-KW"/>
</dbReference>
<evidence type="ECO:0000256" key="2">
    <source>
        <dbReference type="ARBA" id="ARBA00001946"/>
    </source>
</evidence>
<reference evidence="9" key="2">
    <citation type="submission" date="2021-12" db="EMBL/GenBank/DDBJ databases">
        <title>Resequencing data analysis of finger millet.</title>
        <authorList>
            <person name="Hatakeyama M."/>
            <person name="Aluri S."/>
            <person name="Balachadran M.T."/>
            <person name="Sivarajan S.R."/>
            <person name="Poveda L."/>
            <person name="Shimizu-Inatsugi R."/>
            <person name="Schlapbach R."/>
            <person name="Sreeman S.M."/>
            <person name="Shimizu K.K."/>
        </authorList>
    </citation>
    <scope>NUCLEOTIDE SEQUENCE</scope>
</reference>
<evidence type="ECO:0000256" key="6">
    <source>
        <dbReference type="ARBA" id="ARBA00023125"/>
    </source>
</evidence>
<evidence type="ECO:0000256" key="5">
    <source>
        <dbReference type="ARBA" id="ARBA00023029"/>
    </source>
</evidence>
<evidence type="ECO:0000256" key="8">
    <source>
        <dbReference type="SAM" id="Phobius"/>
    </source>
</evidence>
<keyword evidence="8" id="KW-0472">Membrane</keyword>
<dbReference type="PANTHER" id="PTHR10169">
    <property type="entry name" value="DNA TOPOISOMERASE/GYRASE"/>
    <property type="match status" value="1"/>
</dbReference>
<dbReference type="EMBL" id="BQKI01000079">
    <property type="protein sequence ID" value="GJN27169.1"/>
    <property type="molecule type" value="Genomic_DNA"/>
</dbReference>
<dbReference type="PRINTS" id="PR00418">
    <property type="entry name" value="TPI2FAMILY"/>
</dbReference>
<accession>A0AAV5EX92</accession>
<evidence type="ECO:0000256" key="4">
    <source>
        <dbReference type="ARBA" id="ARBA00012895"/>
    </source>
</evidence>
<evidence type="ECO:0000256" key="1">
    <source>
        <dbReference type="ARBA" id="ARBA00000185"/>
    </source>
</evidence>
<feature type="transmembrane region" description="Helical" evidence="8">
    <location>
        <begin position="252"/>
        <end position="272"/>
    </location>
</feature>
<keyword evidence="6" id="KW-0238">DNA-binding</keyword>
<dbReference type="EC" id="5.6.2.2" evidence="4"/>
<comment type="subunit">
    <text evidence="3">Homodimer.</text>
</comment>
<comment type="caution">
    <text evidence="9">The sequence shown here is derived from an EMBL/GenBank/DDBJ whole genome shotgun (WGS) entry which is preliminary data.</text>
</comment>
<dbReference type="Gene3D" id="3.30.565.10">
    <property type="entry name" value="Histidine kinase-like ATPase, C-terminal domain"/>
    <property type="match status" value="1"/>
</dbReference>
<dbReference type="Proteomes" id="UP001054889">
    <property type="component" value="Unassembled WGS sequence"/>
</dbReference>
<dbReference type="PANTHER" id="PTHR10169:SF38">
    <property type="entry name" value="DNA TOPOISOMERASE 2"/>
    <property type="match status" value="1"/>
</dbReference>
<dbReference type="GO" id="GO:0000712">
    <property type="term" value="P:resolution of meiotic recombination intermediates"/>
    <property type="evidence" value="ECO:0007669"/>
    <property type="project" value="TreeGrafter"/>
</dbReference>
<dbReference type="GO" id="GO:0003918">
    <property type="term" value="F:DNA topoisomerase type II (double strand cut, ATP-hydrolyzing) activity"/>
    <property type="evidence" value="ECO:0007669"/>
    <property type="project" value="UniProtKB-EC"/>
</dbReference>
<dbReference type="GO" id="GO:0000819">
    <property type="term" value="P:sister chromatid segregation"/>
    <property type="evidence" value="ECO:0007669"/>
    <property type="project" value="TreeGrafter"/>
</dbReference>
<dbReference type="AlphaFoldDB" id="A0AAV5EX92"/>
<proteinExistence type="predicted"/>
<keyword evidence="5" id="KW-0799">Topoisomerase</keyword>
<evidence type="ECO:0000256" key="3">
    <source>
        <dbReference type="ARBA" id="ARBA00011738"/>
    </source>
</evidence>
<dbReference type="GO" id="GO:0005634">
    <property type="term" value="C:nucleus"/>
    <property type="evidence" value="ECO:0007669"/>
    <property type="project" value="TreeGrafter"/>
</dbReference>
<comment type="cofactor">
    <cofactor evidence="2">
        <name>Mg(2+)</name>
        <dbReference type="ChEBI" id="CHEBI:18420"/>
    </cofactor>
</comment>
<dbReference type="InterPro" id="IPR036890">
    <property type="entry name" value="HATPase_C_sf"/>
</dbReference>
<keyword evidence="8" id="KW-0812">Transmembrane</keyword>
<gene>
    <name evidence="9" type="primary">gb15166</name>
    <name evidence="9" type="ORF">PR202_gb15166</name>
</gene>
<comment type="catalytic activity">
    <reaction evidence="1">
        <text>ATP-dependent breakage, passage and rejoining of double-stranded DNA.</text>
        <dbReference type="EC" id="5.6.2.2"/>
    </reaction>
</comment>
<dbReference type="SUPFAM" id="SSF55874">
    <property type="entry name" value="ATPase domain of HSP90 chaperone/DNA topoisomerase II/histidine kinase"/>
    <property type="match status" value="1"/>
</dbReference>
<name>A0AAV5EX92_ELECO</name>
<evidence type="ECO:0000313" key="10">
    <source>
        <dbReference type="Proteomes" id="UP001054889"/>
    </source>
</evidence>
<dbReference type="InterPro" id="IPR050634">
    <property type="entry name" value="DNA_Topoisomerase_II"/>
</dbReference>